<evidence type="ECO:0000256" key="6">
    <source>
        <dbReference type="ARBA" id="ARBA00023136"/>
    </source>
</evidence>
<evidence type="ECO:0000313" key="11">
    <source>
        <dbReference type="Proteomes" id="UP000663792"/>
    </source>
</evidence>
<gene>
    <name evidence="10" type="ORF">JL106_17250</name>
</gene>
<dbReference type="Gene3D" id="1.10.3720.10">
    <property type="entry name" value="MetI-like"/>
    <property type="match status" value="1"/>
</dbReference>
<comment type="similarity">
    <text evidence="7">Belongs to the binding-protein-dependent transport system permease family.</text>
</comment>
<proteinExistence type="inferred from homology"/>
<dbReference type="Proteomes" id="UP000663792">
    <property type="component" value="Unassembled WGS sequence"/>
</dbReference>
<sequence>MTEPQTEPQTEPKTLPRPTGATPSTTRAPRGLSWKARRRGFTVLHRFLLVVAMIFFVAPFLWMLLYSLLPAELLQRRDPDLDLTRITFSEYGDLLTDSSFLKPMGTSALVALLTTLICLALGSFAAYGIARFRFRGRQPLLLAMMATQAIPVIVLAVPLFIIIRGMGLFDTPWALVIVYTATILPLVIWMMVGFFEAIPASLEKAARIDGCNRWQMLLRIAFPLAATGLAATGIFAFITAWSDFFLAKILTASGSTTLPVRTASFQGLFAMDYTAAATAGVITSLPVLVLTLAAQKWIVRGLTEGAVKG</sequence>
<keyword evidence="6 7" id="KW-0472">Membrane</keyword>
<dbReference type="InterPro" id="IPR000515">
    <property type="entry name" value="MetI-like"/>
</dbReference>
<protein>
    <submittedName>
        <fullName evidence="10">Carbohydrate ABC transporter permease</fullName>
    </submittedName>
</protein>
<evidence type="ECO:0000256" key="1">
    <source>
        <dbReference type="ARBA" id="ARBA00004651"/>
    </source>
</evidence>
<feature type="transmembrane region" description="Helical" evidence="7">
    <location>
        <begin position="273"/>
        <end position="294"/>
    </location>
</feature>
<feature type="transmembrane region" description="Helical" evidence="7">
    <location>
        <begin position="173"/>
        <end position="195"/>
    </location>
</feature>
<feature type="region of interest" description="Disordered" evidence="8">
    <location>
        <begin position="1"/>
        <end position="30"/>
    </location>
</feature>
<comment type="subcellular location">
    <subcellularLocation>
        <location evidence="1 7">Cell membrane</location>
        <topology evidence="1 7">Multi-pass membrane protein</topology>
    </subcellularLocation>
</comment>
<evidence type="ECO:0000313" key="10">
    <source>
        <dbReference type="EMBL" id="MBM9469035.1"/>
    </source>
</evidence>
<keyword evidence="5 7" id="KW-1133">Transmembrane helix</keyword>
<dbReference type="GO" id="GO:0005886">
    <property type="term" value="C:plasma membrane"/>
    <property type="evidence" value="ECO:0007669"/>
    <property type="project" value="UniProtKB-SubCell"/>
</dbReference>
<feature type="transmembrane region" description="Helical" evidence="7">
    <location>
        <begin position="47"/>
        <end position="69"/>
    </location>
</feature>
<dbReference type="PANTHER" id="PTHR32243">
    <property type="entry name" value="MALTOSE TRANSPORT SYSTEM PERMEASE-RELATED"/>
    <property type="match status" value="1"/>
</dbReference>
<keyword evidence="3" id="KW-1003">Cell membrane</keyword>
<dbReference type="InterPro" id="IPR035906">
    <property type="entry name" value="MetI-like_sf"/>
</dbReference>
<dbReference type="PROSITE" id="PS50928">
    <property type="entry name" value="ABC_TM1"/>
    <property type="match status" value="1"/>
</dbReference>
<evidence type="ECO:0000259" key="9">
    <source>
        <dbReference type="PROSITE" id="PS50928"/>
    </source>
</evidence>
<dbReference type="GO" id="GO:0055085">
    <property type="term" value="P:transmembrane transport"/>
    <property type="evidence" value="ECO:0007669"/>
    <property type="project" value="InterPro"/>
</dbReference>
<dbReference type="InterPro" id="IPR050901">
    <property type="entry name" value="BP-dep_ABC_trans_perm"/>
</dbReference>
<dbReference type="RefSeq" id="WP_205261999.1">
    <property type="nucleotide sequence ID" value="NZ_JAERWK010000023.1"/>
</dbReference>
<feature type="transmembrane region" description="Helical" evidence="7">
    <location>
        <begin position="216"/>
        <end position="241"/>
    </location>
</feature>
<reference evidence="10" key="1">
    <citation type="submission" date="2021-01" db="EMBL/GenBank/DDBJ databases">
        <title>YIM 132084 draft genome.</title>
        <authorList>
            <person name="An D."/>
        </authorList>
    </citation>
    <scope>NUCLEOTIDE SEQUENCE</scope>
    <source>
        <strain evidence="10">YIM 132084</strain>
    </source>
</reference>
<comment type="caution">
    <text evidence="10">The sequence shown here is derived from an EMBL/GenBank/DDBJ whole genome shotgun (WGS) entry which is preliminary data.</text>
</comment>
<name>A0A938YAR3_9ACTN</name>
<feature type="transmembrane region" description="Helical" evidence="7">
    <location>
        <begin position="108"/>
        <end position="129"/>
    </location>
</feature>
<keyword evidence="2 7" id="KW-0813">Transport</keyword>
<evidence type="ECO:0000256" key="3">
    <source>
        <dbReference type="ARBA" id="ARBA00022475"/>
    </source>
</evidence>
<evidence type="ECO:0000256" key="4">
    <source>
        <dbReference type="ARBA" id="ARBA00022692"/>
    </source>
</evidence>
<evidence type="ECO:0000256" key="5">
    <source>
        <dbReference type="ARBA" id="ARBA00022989"/>
    </source>
</evidence>
<dbReference type="AlphaFoldDB" id="A0A938YAR3"/>
<evidence type="ECO:0000256" key="2">
    <source>
        <dbReference type="ARBA" id="ARBA00022448"/>
    </source>
</evidence>
<accession>A0A938YAR3</accession>
<organism evidence="10 11">
    <name type="scientific">Nakamurella leprariae</name>
    <dbReference type="NCBI Taxonomy" id="2803911"/>
    <lineage>
        <taxon>Bacteria</taxon>
        <taxon>Bacillati</taxon>
        <taxon>Actinomycetota</taxon>
        <taxon>Actinomycetes</taxon>
        <taxon>Nakamurellales</taxon>
        <taxon>Nakamurellaceae</taxon>
        <taxon>Nakamurella</taxon>
    </lineage>
</organism>
<keyword evidence="4 7" id="KW-0812">Transmembrane</keyword>
<dbReference type="EMBL" id="JAERWK010000023">
    <property type="protein sequence ID" value="MBM9469035.1"/>
    <property type="molecule type" value="Genomic_DNA"/>
</dbReference>
<keyword evidence="11" id="KW-1185">Reference proteome</keyword>
<evidence type="ECO:0000256" key="8">
    <source>
        <dbReference type="SAM" id="MobiDB-lite"/>
    </source>
</evidence>
<dbReference type="Pfam" id="PF00528">
    <property type="entry name" value="BPD_transp_1"/>
    <property type="match status" value="1"/>
</dbReference>
<dbReference type="CDD" id="cd06261">
    <property type="entry name" value="TM_PBP2"/>
    <property type="match status" value="1"/>
</dbReference>
<feature type="domain" description="ABC transmembrane type-1" evidence="9">
    <location>
        <begin position="104"/>
        <end position="294"/>
    </location>
</feature>
<evidence type="ECO:0000256" key="7">
    <source>
        <dbReference type="RuleBase" id="RU363032"/>
    </source>
</evidence>
<dbReference type="SUPFAM" id="SSF161098">
    <property type="entry name" value="MetI-like"/>
    <property type="match status" value="1"/>
</dbReference>
<dbReference type="PANTHER" id="PTHR32243:SF18">
    <property type="entry name" value="INNER MEMBRANE ABC TRANSPORTER PERMEASE PROTEIN YCJP"/>
    <property type="match status" value="1"/>
</dbReference>
<feature type="compositionally biased region" description="Polar residues" evidence="8">
    <location>
        <begin position="1"/>
        <end position="12"/>
    </location>
</feature>
<feature type="transmembrane region" description="Helical" evidence="7">
    <location>
        <begin position="141"/>
        <end position="161"/>
    </location>
</feature>